<keyword evidence="1" id="KW-0812">Transmembrane</keyword>
<dbReference type="Proteomes" id="UP000034927">
    <property type="component" value="Unassembled WGS sequence"/>
</dbReference>
<reference evidence="2 3" key="1">
    <citation type="journal article" date="2015" name="Nature">
        <title>rRNA introns, odd ribosomes, and small enigmatic genomes across a large radiation of phyla.</title>
        <authorList>
            <person name="Brown C.T."/>
            <person name="Hug L.A."/>
            <person name="Thomas B.C."/>
            <person name="Sharon I."/>
            <person name="Castelle C.J."/>
            <person name="Singh A."/>
            <person name="Wilkins M.J."/>
            <person name="Williams K.H."/>
            <person name="Banfield J.F."/>
        </authorList>
    </citation>
    <scope>NUCLEOTIDE SEQUENCE [LARGE SCALE GENOMIC DNA]</scope>
</reference>
<evidence type="ECO:0000313" key="3">
    <source>
        <dbReference type="Proteomes" id="UP000034927"/>
    </source>
</evidence>
<sequence>MFKKILPYIIIAIMIVLGVLLVFLPRESASNSLVLYYGDTCPHCKVVEQYIVDNKIDEKIVFTKKEVYRDEKNAAELGKRAVSCGLDTSSIGVPFLWDGTKCYTGQDDVINYFAARIK</sequence>
<dbReference type="SUPFAM" id="SSF52833">
    <property type="entry name" value="Thioredoxin-like"/>
    <property type="match status" value="1"/>
</dbReference>
<protein>
    <submittedName>
        <fullName evidence="2">Uncharacterized protein</fullName>
    </submittedName>
</protein>
<dbReference type="PROSITE" id="PS51354">
    <property type="entry name" value="GLUTAREDOXIN_2"/>
    <property type="match status" value="1"/>
</dbReference>
<name>A0A0G0B712_9BACT</name>
<dbReference type="EMBL" id="LBPO01000001">
    <property type="protein sequence ID" value="KKP59531.1"/>
    <property type="molecule type" value="Genomic_DNA"/>
</dbReference>
<organism evidence="2 3">
    <name type="scientific">Candidatus Magasanikbacteria bacterium GW2011_GWC2_34_16</name>
    <dbReference type="NCBI Taxonomy" id="1619045"/>
    <lineage>
        <taxon>Bacteria</taxon>
        <taxon>Candidatus Magasanikiibacteriota</taxon>
    </lineage>
</organism>
<keyword evidence="1" id="KW-0472">Membrane</keyword>
<dbReference type="PROSITE" id="PS00194">
    <property type="entry name" value="THIOREDOXIN_1"/>
    <property type="match status" value="1"/>
</dbReference>
<gene>
    <name evidence="2" type="ORF">UR53_C0001G0031</name>
</gene>
<evidence type="ECO:0000256" key="1">
    <source>
        <dbReference type="SAM" id="Phobius"/>
    </source>
</evidence>
<accession>A0A0G0B712</accession>
<dbReference type="InterPro" id="IPR011767">
    <property type="entry name" value="GLR_AS"/>
</dbReference>
<feature type="transmembrane region" description="Helical" evidence="1">
    <location>
        <begin position="6"/>
        <end position="24"/>
    </location>
</feature>
<dbReference type="Gene3D" id="3.40.30.10">
    <property type="entry name" value="Glutaredoxin"/>
    <property type="match status" value="1"/>
</dbReference>
<dbReference type="AlphaFoldDB" id="A0A0G0B712"/>
<proteinExistence type="predicted"/>
<dbReference type="InterPro" id="IPR036249">
    <property type="entry name" value="Thioredoxin-like_sf"/>
</dbReference>
<dbReference type="InterPro" id="IPR017937">
    <property type="entry name" value="Thioredoxin_CS"/>
</dbReference>
<dbReference type="PROSITE" id="PS00195">
    <property type="entry name" value="GLUTAREDOXIN_1"/>
    <property type="match status" value="1"/>
</dbReference>
<comment type="caution">
    <text evidence="2">The sequence shown here is derived from an EMBL/GenBank/DDBJ whole genome shotgun (WGS) entry which is preliminary data.</text>
</comment>
<evidence type="ECO:0000313" key="2">
    <source>
        <dbReference type="EMBL" id="KKP59531.1"/>
    </source>
</evidence>
<keyword evidence="1" id="KW-1133">Transmembrane helix</keyword>